<dbReference type="Proteomes" id="UP000320085">
    <property type="component" value="Unassembled WGS sequence"/>
</dbReference>
<dbReference type="InterPro" id="IPR027417">
    <property type="entry name" value="P-loop_NTPase"/>
</dbReference>
<dbReference type="RefSeq" id="WP_246070051.1">
    <property type="nucleotide sequence ID" value="NZ_BAAAQC010000012.1"/>
</dbReference>
<dbReference type="GO" id="GO:0009338">
    <property type="term" value="C:exodeoxyribonuclease V complex"/>
    <property type="evidence" value="ECO:0007669"/>
    <property type="project" value="TreeGrafter"/>
</dbReference>
<proteinExistence type="predicted"/>
<dbReference type="InterPro" id="IPR050534">
    <property type="entry name" value="Coronavir_polyprotein_1ab"/>
</dbReference>
<evidence type="ECO:0000256" key="2">
    <source>
        <dbReference type="ARBA" id="ARBA00022840"/>
    </source>
</evidence>
<dbReference type="SUPFAM" id="SSF52540">
    <property type="entry name" value="P-loop containing nucleoside triphosphate hydrolases"/>
    <property type="match status" value="2"/>
</dbReference>
<protein>
    <submittedName>
        <fullName evidence="4">Conjugative relaxase-like TrwC/TraI family protein</fullName>
    </submittedName>
</protein>
<feature type="domain" description="TrwC relaxase" evidence="3">
    <location>
        <begin position="9"/>
        <end position="335"/>
    </location>
</feature>
<evidence type="ECO:0000259" key="3">
    <source>
        <dbReference type="Pfam" id="PF08751"/>
    </source>
</evidence>
<dbReference type="AlphaFoldDB" id="A0A543PR25"/>
<dbReference type="Pfam" id="PF08751">
    <property type="entry name" value="TrwC"/>
    <property type="match status" value="1"/>
</dbReference>
<dbReference type="PANTHER" id="PTHR43788:SF6">
    <property type="entry name" value="DNA HELICASE B"/>
    <property type="match status" value="1"/>
</dbReference>
<organism evidence="4 5">
    <name type="scientific">Humibacillus xanthopallidus</name>
    <dbReference type="NCBI Taxonomy" id="412689"/>
    <lineage>
        <taxon>Bacteria</taxon>
        <taxon>Bacillati</taxon>
        <taxon>Actinomycetota</taxon>
        <taxon>Actinomycetes</taxon>
        <taxon>Micrococcales</taxon>
        <taxon>Intrasporangiaceae</taxon>
        <taxon>Humibacillus</taxon>
    </lineage>
</organism>
<keyword evidence="1" id="KW-0547">Nucleotide-binding</keyword>
<comment type="caution">
    <text evidence="4">The sequence shown here is derived from an EMBL/GenBank/DDBJ whole genome shotgun (WGS) entry which is preliminary data.</text>
</comment>
<evidence type="ECO:0000313" key="5">
    <source>
        <dbReference type="Proteomes" id="UP000320085"/>
    </source>
</evidence>
<keyword evidence="2" id="KW-0067">ATP-binding</keyword>
<gene>
    <name evidence="4" type="ORF">FHX52_3256</name>
</gene>
<dbReference type="EMBL" id="VFQF01000002">
    <property type="protein sequence ID" value="TQN46531.1"/>
    <property type="molecule type" value="Genomic_DNA"/>
</dbReference>
<dbReference type="Pfam" id="PF13604">
    <property type="entry name" value="AAA_30"/>
    <property type="match status" value="1"/>
</dbReference>
<evidence type="ECO:0000256" key="1">
    <source>
        <dbReference type="ARBA" id="ARBA00022741"/>
    </source>
</evidence>
<dbReference type="GO" id="GO:0005524">
    <property type="term" value="F:ATP binding"/>
    <property type="evidence" value="ECO:0007669"/>
    <property type="project" value="UniProtKB-KW"/>
</dbReference>
<dbReference type="InterPro" id="IPR014862">
    <property type="entry name" value="TrwC"/>
</dbReference>
<evidence type="ECO:0000313" key="4">
    <source>
        <dbReference type="EMBL" id="TQN46531.1"/>
    </source>
</evidence>
<reference evidence="4 5" key="1">
    <citation type="submission" date="2019-06" db="EMBL/GenBank/DDBJ databases">
        <title>Sequencing the genomes of 1000 actinobacteria strains.</title>
        <authorList>
            <person name="Klenk H.-P."/>
        </authorList>
    </citation>
    <scope>NUCLEOTIDE SEQUENCE [LARGE SCALE GENOMIC DNA]</scope>
    <source>
        <strain evidence="4 5">DSM 21776</strain>
    </source>
</reference>
<sequence length="1066" mass="113957">MSIRRMTLGSGYRYLMASVVRGDADGRTASPLTDYYTQVGTPRGRFLGRGLAGLDAANGVAPGSVVNEEQLWRMLGMLQDPATGAPLGRPPGVSRTAYVDGLGRARKAPMTVAGFDLTFSVPKSVSVAWALADEPTRARVRAAHQAALEFVIGYAEERVFATRTGRGGVVSDDVRGVVAAAFEHWDSRAGDPQLHTHVVVLNRVQAVSDGGWRTLDSKALFRSAVGLSELYNGVLSDLVTADLGYGWAPEARRHSGVEKWEVTGVAEALRSEFSQRSTEIEAAKDVLVEQFVASHGRQPTAREVLQLRQQATLATRPDKHQHRLSELVAGWRKRAVPYLGQEPEAWVASLTNRNDLPLLHAADLSEGILADAALAAVTVVSGKRATFTRANVFAEVLRQIAGVRFAAPAERVTVAERVSDLALGMSLQLTPPDAGVVPDALRRPDGSSRFRARDSKLFTTAELLEAEGRLLAAGRTTDGPAVPVGMVVAAVAQDVPGREHPLSTDQADAVCRVLTSGRVLDVLVGPAGTGKSTAMAGVRAAWEARHGPGSVVGLAPSAAAAEVLADAVGVPTENTAKWLAEASLQAARRAELDQLSAKLDRASPSLRTRALLSRSRTIAADIDRWRLRAGQLVIVDEASMAGTFELDSLTAHARTAGAKVLLVGDWAQLSPVSAGGAFKLLATDRDDTPELLDVRRFRHEWEREASLGLRSGRPSTAAAYVARGRVEGGARESMLDVLFEAWRADTRAGRRSLMMAADAQTVADLNARARADRVATGDVTAHGVLVEDGSTLGIGDVVVTRLNQRTLAASGAWVKNGDQWIVTAIRDDGSVLVRRPVGGGVALLPASYVREHVELGYATTAHRAQGRTVDTAHAFVTATTVREPLYVMATRGRESNRLYIDTRYDPDSETAHEQPLEVPPLDVLTRVLACSGADKSATETRHDEFTNADNPARFVAEGAAAYVVARERRYTNLLLVAGVTPGEIESAKNADLWRPLLARMHHTERLGIHLDTAITPVGAAVGQADGRDRLRLIEARLAQQMSLQVDQKAQGAAVRAPGMGTGWAHG</sequence>
<dbReference type="SUPFAM" id="SSF55464">
    <property type="entry name" value="Origin of replication-binding domain, RBD-like"/>
    <property type="match status" value="1"/>
</dbReference>
<accession>A0A543PR25</accession>
<dbReference type="PANTHER" id="PTHR43788">
    <property type="entry name" value="DNA2/NAM7 HELICASE FAMILY MEMBER"/>
    <property type="match status" value="1"/>
</dbReference>
<dbReference type="Gene3D" id="3.40.50.300">
    <property type="entry name" value="P-loop containing nucleotide triphosphate hydrolases"/>
    <property type="match status" value="1"/>
</dbReference>
<dbReference type="NCBIfam" id="NF041492">
    <property type="entry name" value="MobF"/>
    <property type="match status" value="1"/>
</dbReference>
<dbReference type="GO" id="GO:0006310">
    <property type="term" value="P:DNA recombination"/>
    <property type="evidence" value="ECO:0007669"/>
    <property type="project" value="TreeGrafter"/>
</dbReference>
<dbReference type="GO" id="GO:0017116">
    <property type="term" value="F:single-stranded DNA helicase activity"/>
    <property type="evidence" value="ECO:0007669"/>
    <property type="project" value="TreeGrafter"/>
</dbReference>
<name>A0A543PR25_9MICO</name>